<dbReference type="AlphaFoldDB" id="A0AAD2JIF8"/>
<gene>
    <name evidence="7" type="ORF">CYCCA115_LOCUS14513</name>
</gene>
<organism evidence="7 8">
    <name type="scientific">Cylindrotheca closterium</name>
    <dbReference type="NCBI Taxonomy" id="2856"/>
    <lineage>
        <taxon>Eukaryota</taxon>
        <taxon>Sar</taxon>
        <taxon>Stramenopiles</taxon>
        <taxon>Ochrophyta</taxon>
        <taxon>Bacillariophyta</taxon>
        <taxon>Bacillariophyceae</taxon>
        <taxon>Bacillariophycidae</taxon>
        <taxon>Bacillariales</taxon>
        <taxon>Bacillariaceae</taxon>
        <taxon>Cylindrotheca</taxon>
    </lineage>
</organism>
<feature type="region of interest" description="Disordered" evidence="4">
    <location>
        <begin position="70"/>
        <end position="106"/>
    </location>
</feature>
<evidence type="ECO:0000256" key="2">
    <source>
        <dbReference type="ARBA" id="ARBA00022603"/>
    </source>
</evidence>
<dbReference type="GO" id="GO:0008173">
    <property type="term" value="F:RNA methyltransferase activity"/>
    <property type="evidence" value="ECO:0007669"/>
    <property type="project" value="InterPro"/>
</dbReference>
<feature type="domain" description="tRNA/rRNA methyltransferase SpoU type" evidence="6">
    <location>
        <begin position="187"/>
        <end position="293"/>
    </location>
</feature>
<evidence type="ECO:0000256" key="4">
    <source>
        <dbReference type="SAM" id="MobiDB-lite"/>
    </source>
</evidence>
<evidence type="ECO:0000313" key="7">
    <source>
        <dbReference type="EMBL" id="CAJ1953915.1"/>
    </source>
</evidence>
<keyword evidence="5" id="KW-0732">Signal</keyword>
<dbReference type="CDD" id="cd18092">
    <property type="entry name" value="SpoU-like_TrmH"/>
    <property type="match status" value="1"/>
</dbReference>
<dbReference type="Gene3D" id="3.40.1280.10">
    <property type="match status" value="1"/>
</dbReference>
<name>A0AAD2JIF8_9STRA</name>
<comment type="caution">
    <text evidence="7">The sequence shown here is derived from an EMBL/GenBank/DDBJ whole genome shotgun (WGS) entry which is preliminary data.</text>
</comment>
<keyword evidence="2" id="KW-0489">Methyltransferase</keyword>
<proteinExistence type="predicted"/>
<dbReference type="GO" id="GO:0002938">
    <property type="term" value="P:tRNA guanine ribose methylation"/>
    <property type="evidence" value="ECO:0007669"/>
    <property type="project" value="TreeGrafter"/>
</dbReference>
<dbReference type="PANTHER" id="PTHR43453">
    <property type="entry name" value="RRNA METHYLASE-LIKE"/>
    <property type="match status" value="1"/>
</dbReference>
<keyword evidence="1" id="KW-0820">tRNA-binding</keyword>
<reference evidence="7" key="1">
    <citation type="submission" date="2023-08" db="EMBL/GenBank/DDBJ databases">
        <authorList>
            <person name="Audoor S."/>
            <person name="Bilcke G."/>
        </authorList>
    </citation>
    <scope>NUCLEOTIDE SEQUENCE</scope>
</reference>
<evidence type="ECO:0000256" key="1">
    <source>
        <dbReference type="ARBA" id="ARBA00022555"/>
    </source>
</evidence>
<keyword evidence="1" id="KW-0694">RNA-binding</keyword>
<keyword evidence="3" id="KW-0808">Transferase</keyword>
<dbReference type="InterPro" id="IPR029026">
    <property type="entry name" value="tRNA_m1G_MTases_N"/>
</dbReference>
<accession>A0AAD2JIF8</accession>
<evidence type="ECO:0000256" key="3">
    <source>
        <dbReference type="ARBA" id="ARBA00022679"/>
    </source>
</evidence>
<dbReference type="InterPro" id="IPR033671">
    <property type="entry name" value="TrmH"/>
</dbReference>
<dbReference type="GO" id="GO:0000049">
    <property type="term" value="F:tRNA binding"/>
    <property type="evidence" value="ECO:0007669"/>
    <property type="project" value="UniProtKB-KW"/>
</dbReference>
<feature type="signal peptide" evidence="5">
    <location>
        <begin position="1"/>
        <end position="22"/>
    </location>
</feature>
<sequence>MISSSSTSWLLPFSLGAASALALVWLGNETFENTAKQPSKVTKKKSDPKTPKVEALIDDAKDEQAELLKHTPKVAEKKADPKPPKVGASTNHEANDEQEEIMDKPDLDHRMLRKAEAVIQWRTTRLVLVVERCTNDHNYSAILRTAEALGIQIVYMIDPPEVGDGEGLPTNRVQSQKQHLRTPEEIEARRKHHLFARNATEWLDVRDFTSAEDCVTELRRQGYKLWVTDLSQEAECLTMTSPAMPEKIALVMGTEAVGCSQYMLDQADLRVYLPLRGFADSLNLSVATALILHQLFIMDPTLVGGITEEEKAEIREEWYTKLCQQRLLTNKQKKIRSKLQTQIKRCQAIWDRTQASDTPLQPQEQQKLEEWDKCKIELAEIEALLDPAKVKVAVQEWLDNPPKPLTDVRRADSHRICYVGKNTRKFHEDHWKDMVATSDKTTIHGATANEFRSKVNEAKK</sequence>
<dbReference type="SUPFAM" id="SSF75217">
    <property type="entry name" value="alpha/beta knot"/>
    <property type="match status" value="1"/>
</dbReference>
<evidence type="ECO:0000313" key="8">
    <source>
        <dbReference type="Proteomes" id="UP001295423"/>
    </source>
</evidence>
<dbReference type="Proteomes" id="UP001295423">
    <property type="component" value="Unassembled WGS sequence"/>
</dbReference>
<protein>
    <recommendedName>
        <fullName evidence="6">tRNA/rRNA methyltransferase SpoU type domain-containing protein</fullName>
    </recommendedName>
</protein>
<feature type="region of interest" description="Disordered" evidence="4">
    <location>
        <begin position="34"/>
        <end position="55"/>
    </location>
</feature>
<dbReference type="InterPro" id="IPR001537">
    <property type="entry name" value="SpoU_MeTrfase"/>
</dbReference>
<keyword evidence="8" id="KW-1185">Reference proteome</keyword>
<feature type="chain" id="PRO_5042138281" description="tRNA/rRNA methyltransferase SpoU type domain-containing protein" evidence="5">
    <location>
        <begin position="23"/>
        <end position="460"/>
    </location>
</feature>
<dbReference type="PANTHER" id="PTHR43453:SF3">
    <property type="entry name" value="TRNA_RRNA METHYLTRANSFERASE SPOU TYPE DOMAIN-CONTAINING PROTEIN"/>
    <property type="match status" value="1"/>
</dbReference>
<evidence type="ECO:0000259" key="6">
    <source>
        <dbReference type="Pfam" id="PF00588"/>
    </source>
</evidence>
<feature type="compositionally biased region" description="Basic and acidic residues" evidence="4">
    <location>
        <begin position="70"/>
        <end position="83"/>
    </location>
</feature>
<dbReference type="InterPro" id="IPR029028">
    <property type="entry name" value="Alpha/beta_knot_MTases"/>
</dbReference>
<dbReference type="EMBL" id="CAKOGP040001847">
    <property type="protein sequence ID" value="CAJ1953915.1"/>
    <property type="molecule type" value="Genomic_DNA"/>
</dbReference>
<evidence type="ECO:0000256" key="5">
    <source>
        <dbReference type="SAM" id="SignalP"/>
    </source>
</evidence>
<dbReference type="Pfam" id="PF00588">
    <property type="entry name" value="SpoU_methylase"/>
    <property type="match status" value="1"/>
</dbReference>